<name>A0A0M8P7S5_9EURO</name>
<reference evidence="1 2" key="1">
    <citation type="submission" date="2015-08" db="EMBL/GenBank/DDBJ databases">
        <title>Genome sequencing of Penicillium nordicum.</title>
        <authorList>
            <person name="Nguyen H.D."/>
            <person name="Seifert K.A."/>
        </authorList>
    </citation>
    <scope>NUCLEOTIDE SEQUENCE [LARGE SCALE GENOMIC DNA]</scope>
    <source>
        <strain evidence="1 2">DAOMC 185683</strain>
    </source>
</reference>
<sequence>MNFPLLVTWSIATIYHDVIDCLIPIIEVLIEHWNQLIAINPELSPKGNQPLRGEDGRIFCLFLLLYMEYVVFSQQNP</sequence>
<evidence type="ECO:0000313" key="2">
    <source>
        <dbReference type="Proteomes" id="UP000037696"/>
    </source>
</evidence>
<evidence type="ECO:0000313" key="1">
    <source>
        <dbReference type="EMBL" id="KOS42160.1"/>
    </source>
</evidence>
<gene>
    <name evidence="1" type="ORF">ACN38_g6980</name>
</gene>
<dbReference type="EMBL" id="LHQQ01000113">
    <property type="protein sequence ID" value="KOS42160.1"/>
    <property type="molecule type" value="Genomic_DNA"/>
</dbReference>
<dbReference type="AlphaFoldDB" id="A0A0M8P7S5"/>
<organism evidence="1 2">
    <name type="scientific">Penicillium nordicum</name>
    <dbReference type="NCBI Taxonomy" id="229535"/>
    <lineage>
        <taxon>Eukaryota</taxon>
        <taxon>Fungi</taxon>
        <taxon>Dikarya</taxon>
        <taxon>Ascomycota</taxon>
        <taxon>Pezizomycotina</taxon>
        <taxon>Eurotiomycetes</taxon>
        <taxon>Eurotiomycetidae</taxon>
        <taxon>Eurotiales</taxon>
        <taxon>Aspergillaceae</taxon>
        <taxon>Penicillium</taxon>
    </lineage>
</organism>
<dbReference type="Proteomes" id="UP000037696">
    <property type="component" value="Unassembled WGS sequence"/>
</dbReference>
<accession>A0A0M8P7S5</accession>
<proteinExistence type="predicted"/>
<protein>
    <submittedName>
        <fullName evidence="1">Uncharacterized protein</fullName>
    </submittedName>
</protein>
<keyword evidence="2" id="KW-1185">Reference proteome</keyword>
<comment type="caution">
    <text evidence="1">The sequence shown here is derived from an EMBL/GenBank/DDBJ whole genome shotgun (WGS) entry which is preliminary data.</text>
</comment>